<proteinExistence type="predicted"/>
<accession>A0A7K0FYT5</accession>
<dbReference type="OrthoDB" id="773170at2"/>
<evidence type="ECO:0000313" key="2">
    <source>
        <dbReference type="EMBL" id="MRX76542.1"/>
    </source>
</evidence>
<evidence type="ECO:0000313" key="3">
    <source>
        <dbReference type="Proteomes" id="UP000487757"/>
    </source>
</evidence>
<protein>
    <submittedName>
        <fullName evidence="2">Uncharacterized protein</fullName>
    </submittedName>
</protein>
<feature type="transmembrane region" description="Helical" evidence="1">
    <location>
        <begin position="9"/>
        <end position="30"/>
    </location>
</feature>
<dbReference type="AlphaFoldDB" id="A0A7K0FYT5"/>
<gene>
    <name evidence="2" type="ORF">GJU39_10605</name>
</gene>
<feature type="transmembrane region" description="Helical" evidence="1">
    <location>
        <begin position="72"/>
        <end position="94"/>
    </location>
</feature>
<organism evidence="2 3">
    <name type="scientific">Pedobacter petrophilus</name>
    <dbReference type="NCBI Taxonomy" id="1908241"/>
    <lineage>
        <taxon>Bacteria</taxon>
        <taxon>Pseudomonadati</taxon>
        <taxon>Bacteroidota</taxon>
        <taxon>Sphingobacteriia</taxon>
        <taxon>Sphingobacteriales</taxon>
        <taxon>Sphingobacteriaceae</taxon>
        <taxon>Pedobacter</taxon>
    </lineage>
</organism>
<feature type="transmembrane region" description="Helical" evidence="1">
    <location>
        <begin position="42"/>
        <end position="60"/>
    </location>
</feature>
<dbReference type="Proteomes" id="UP000487757">
    <property type="component" value="Unassembled WGS sequence"/>
</dbReference>
<keyword evidence="1" id="KW-1133">Transmembrane helix</keyword>
<sequence>MREELAKRFFIRLLIGAVPMVFFAIALFATGESGNSGMSPDIGKFIPVALIFIWGAFLIIEGLNHFIKSRNSYGFCSIGAAVILGAVFILLMYLEHIT</sequence>
<evidence type="ECO:0000256" key="1">
    <source>
        <dbReference type="SAM" id="Phobius"/>
    </source>
</evidence>
<dbReference type="EMBL" id="WKKH01000013">
    <property type="protein sequence ID" value="MRX76542.1"/>
    <property type="molecule type" value="Genomic_DNA"/>
</dbReference>
<name>A0A7K0FYT5_9SPHI</name>
<reference evidence="2 3" key="1">
    <citation type="submission" date="2019-11" db="EMBL/GenBank/DDBJ databases">
        <title>Pedobacter petrophilus genome.</title>
        <authorList>
            <person name="Feldbauer M.J."/>
            <person name="Newman J.D."/>
        </authorList>
    </citation>
    <scope>NUCLEOTIDE SEQUENCE [LARGE SCALE GENOMIC DNA]</scope>
    <source>
        <strain evidence="2 3">LMG 29686</strain>
    </source>
</reference>
<keyword evidence="1" id="KW-0812">Transmembrane</keyword>
<comment type="caution">
    <text evidence="2">The sequence shown here is derived from an EMBL/GenBank/DDBJ whole genome shotgun (WGS) entry which is preliminary data.</text>
</comment>
<keyword evidence="3" id="KW-1185">Reference proteome</keyword>
<keyword evidence="1" id="KW-0472">Membrane</keyword>
<dbReference type="RefSeq" id="WP_154280780.1">
    <property type="nucleotide sequence ID" value="NZ_JBHUJQ010000001.1"/>
</dbReference>